<reference evidence="5 6" key="1">
    <citation type="submission" date="2017-05" db="EMBL/GenBank/DDBJ databases">
        <title>The Genome Sequence of Enterococcus faecium 6F2_DIV0138.</title>
        <authorList>
            <consortium name="The Broad Institute Genomics Platform"/>
            <consortium name="The Broad Institute Genomic Center for Infectious Diseases"/>
            <person name="Earl A."/>
            <person name="Manson A."/>
            <person name="Schwartman J."/>
            <person name="Gilmore M."/>
            <person name="Abouelleil A."/>
            <person name="Cao P."/>
            <person name="Chapman S."/>
            <person name="Cusick C."/>
            <person name="Shea T."/>
            <person name="Young S."/>
            <person name="Neafsey D."/>
            <person name="Nusbaum C."/>
            <person name="Birren B."/>
        </authorList>
    </citation>
    <scope>NUCLEOTIDE SEQUENCE [LARGE SCALE GENOMIC DNA]</scope>
    <source>
        <strain evidence="5 6">6F2_DIV0138</strain>
    </source>
</reference>
<dbReference type="GO" id="GO:0005829">
    <property type="term" value="C:cytosol"/>
    <property type="evidence" value="ECO:0007669"/>
    <property type="project" value="TreeGrafter"/>
</dbReference>
<keyword evidence="2" id="KW-0238">DNA-binding</keyword>
<feature type="domain" description="HTH crp-type" evidence="4">
    <location>
        <begin position="156"/>
        <end position="222"/>
    </location>
</feature>
<organism evidence="5 6">
    <name type="scientific">Enterococcus faecium</name>
    <name type="common">Streptococcus faecium</name>
    <dbReference type="NCBI Taxonomy" id="1352"/>
    <lineage>
        <taxon>Bacteria</taxon>
        <taxon>Bacillati</taxon>
        <taxon>Bacillota</taxon>
        <taxon>Bacilli</taxon>
        <taxon>Lactobacillales</taxon>
        <taxon>Enterococcaceae</taxon>
        <taxon>Enterococcus</taxon>
    </lineage>
</organism>
<evidence type="ECO:0000256" key="3">
    <source>
        <dbReference type="ARBA" id="ARBA00023163"/>
    </source>
</evidence>
<dbReference type="RefSeq" id="WP_179189799.1">
    <property type="nucleotide sequence ID" value="NZ_NGLB01000001.1"/>
</dbReference>
<dbReference type="InterPro" id="IPR000595">
    <property type="entry name" value="cNMP-bd_dom"/>
</dbReference>
<dbReference type="SMART" id="SM00419">
    <property type="entry name" value="HTH_CRP"/>
    <property type="match status" value="1"/>
</dbReference>
<protein>
    <recommendedName>
        <fullName evidence="4">HTH crp-type domain-containing protein</fullName>
    </recommendedName>
</protein>
<dbReference type="PANTHER" id="PTHR24567:SF58">
    <property type="entry name" value="CYCLIC AMP-BINDING REGULATORY PROTEIN"/>
    <property type="match status" value="1"/>
</dbReference>
<dbReference type="GO" id="GO:0003700">
    <property type="term" value="F:DNA-binding transcription factor activity"/>
    <property type="evidence" value="ECO:0007669"/>
    <property type="project" value="TreeGrafter"/>
</dbReference>
<dbReference type="SUPFAM" id="SSF46785">
    <property type="entry name" value="Winged helix' DNA-binding domain"/>
    <property type="match status" value="1"/>
</dbReference>
<dbReference type="PANTHER" id="PTHR24567">
    <property type="entry name" value="CRP FAMILY TRANSCRIPTIONAL REGULATORY PROTEIN"/>
    <property type="match status" value="1"/>
</dbReference>
<gene>
    <name evidence="5" type="ORF">A5804_000583</name>
</gene>
<keyword evidence="1" id="KW-0805">Transcription regulation</keyword>
<dbReference type="Gene3D" id="2.60.120.10">
    <property type="entry name" value="Jelly Rolls"/>
    <property type="match status" value="1"/>
</dbReference>
<dbReference type="PROSITE" id="PS51063">
    <property type="entry name" value="HTH_CRP_2"/>
    <property type="match status" value="1"/>
</dbReference>
<dbReference type="InterPro" id="IPR014710">
    <property type="entry name" value="RmlC-like_jellyroll"/>
</dbReference>
<evidence type="ECO:0000256" key="2">
    <source>
        <dbReference type="ARBA" id="ARBA00023125"/>
    </source>
</evidence>
<comment type="caution">
    <text evidence="5">The sequence shown here is derived from an EMBL/GenBank/DDBJ whole genome shotgun (WGS) entry which is preliminary data.</text>
</comment>
<dbReference type="SUPFAM" id="SSF51206">
    <property type="entry name" value="cAMP-binding domain-like"/>
    <property type="match status" value="1"/>
</dbReference>
<dbReference type="AlphaFoldDB" id="A0AB73PJR6"/>
<evidence type="ECO:0000313" key="6">
    <source>
        <dbReference type="Proteomes" id="UP000194737"/>
    </source>
</evidence>
<evidence type="ECO:0000313" key="5">
    <source>
        <dbReference type="EMBL" id="OTN99097.1"/>
    </source>
</evidence>
<dbReference type="InterPro" id="IPR036390">
    <property type="entry name" value="WH_DNA-bd_sf"/>
</dbReference>
<dbReference type="InterPro" id="IPR018490">
    <property type="entry name" value="cNMP-bd_dom_sf"/>
</dbReference>
<evidence type="ECO:0000256" key="1">
    <source>
        <dbReference type="ARBA" id="ARBA00023015"/>
    </source>
</evidence>
<dbReference type="InterPro" id="IPR012318">
    <property type="entry name" value="HTH_CRP"/>
</dbReference>
<evidence type="ECO:0000259" key="4">
    <source>
        <dbReference type="PROSITE" id="PS51063"/>
    </source>
</evidence>
<dbReference type="EMBL" id="NGLB01000001">
    <property type="protein sequence ID" value="OTN99097.1"/>
    <property type="molecule type" value="Genomic_DNA"/>
</dbReference>
<name>A0AB73PJR6_ENTFC</name>
<dbReference type="PRINTS" id="PR00034">
    <property type="entry name" value="HTHCRP"/>
</dbReference>
<proteinExistence type="predicted"/>
<keyword evidence="3" id="KW-0804">Transcription</keyword>
<accession>A0AB73PJR6</accession>
<dbReference type="InterPro" id="IPR050397">
    <property type="entry name" value="Env_Response_Regulators"/>
</dbReference>
<dbReference type="Pfam" id="PF00027">
    <property type="entry name" value="cNMP_binding"/>
    <property type="match status" value="1"/>
</dbReference>
<dbReference type="Pfam" id="PF13545">
    <property type="entry name" value="HTH_Crp_2"/>
    <property type="match status" value="1"/>
</dbReference>
<dbReference type="Proteomes" id="UP000194737">
    <property type="component" value="Unassembled WGS sequence"/>
</dbReference>
<sequence>MVQDLYKLLQSSNLCNGLTSQQIELLIKKNAVKLISYKHNEILYWTDEIPEKLYMLVTGNIAMAKDTIDGKRILSKGIQTFGDLSGEVRLFSNQKLLWDYCIALENSSVIEIDSRIILNRNTLDAEIQLTLLRNIIGNLIEKIDLLGQKVKMLSTPSVRERIALYFASVQTESGEITLELRREDMADYLGITRPSLSRELGKMKDDGIIDIVGHKIRILNQVAFDDLLE</sequence>
<dbReference type="GO" id="GO:0003677">
    <property type="term" value="F:DNA binding"/>
    <property type="evidence" value="ECO:0007669"/>
    <property type="project" value="UniProtKB-KW"/>
</dbReference>